<dbReference type="Proteomes" id="UP001597383">
    <property type="component" value="Unassembled WGS sequence"/>
</dbReference>
<accession>A0ABW4W558</accession>
<comment type="caution">
    <text evidence="5">The sequence shown here is derived from an EMBL/GenBank/DDBJ whole genome shotgun (WGS) entry which is preliminary data.</text>
</comment>
<dbReference type="EMBL" id="JBHUHQ010000021">
    <property type="protein sequence ID" value="MFD2046166.1"/>
    <property type="molecule type" value="Genomic_DNA"/>
</dbReference>
<reference evidence="6" key="1">
    <citation type="journal article" date="2019" name="Int. J. Syst. Evol. Microbiol.">
        <title>The Global Catalogue of Microorganisms (GCM) 10K type strain sequencing project: providing services to taxonomists for standard genome sequencing and annotation.</title>
        <authorList>
            <consortium name="The Broad Institute Genomics Platform"/>
            <consortium name="The Broad Institute Genome Sequencing Center for Infectious Disease"/>
            <person name="Wu L."/>
            <person name="Ma J."/>
        </authorList>
    </citation>
    <scope>NUCLEOTIDE SEQUENCE [LARGE SCALE GENOMIC DNA]</scope>
    <source>
        <strain evidence="6">R28</strain>
    </source>
</reference>
<dbReference type="PANTHER" id="PTHR40038:SF1">
    <property type="entry name" value="MEMBRANE-ASSOCIATED PROTEIN TCAA"/>
    <property type="match status" value="1"/>
</dbReference>
<feature type="domain" description="TcaA 4th" evidence="3">
    <location>
        <begin position="247"/>
        <end position="312"/>
    </location>
</feature>
<keyword evidence="6" id="KW-1185">Reference proteome</keyword>
<feature type="transmembrane region" description="Helical" evidence="1">
    <location>
        <begin position="37"/>
        <end position="58"/>
    </location>
</feature>
<keyword evidence="1" id="KW-0472">Membrane</keyword>
<dbReference type="Pfam" id="PF22813">
    <property type="entry name" value="TcaA_2nd"/>
    <property type="match status" value="1"/>
</dbReference>
<feature type="domain" description="TcaA second" evidence="2">
    <location>
        <begin position="68"/>
        <end position="163"/>
    </location>
</feature>
<evidence type="ECO:0000259" key="3">
    <source>
        <dbReference type="Pfam" id="PF22820"/>
    </source>
</evidence>
<dbReference type="InterPro" id="IPR056902">
    <property type="entry name" value="NTF2_YvbJ"/>
</dbReference>
<evidence type="ECO:0000313" key="6">
    <source>
        <dbReference type="Proteomes" id="UP001597383"/>
    </source>
</evidence>
<proteinExistence type="predicted"/>
<protein>
    <submittedName>
        <fullName evidence="5">Zinc ribbon domain-containing protein</fullName>
    </submittedName>
</protein>
<dbReference type="Pfam" id="PF22820">
    <property type="entry name" value="TcaA_3rd_4th"/>
    <property type="match status" value="1"/>
</dbReference>
<keyword evidence="1" id="KW-1133">Transmembrane helix</keyword>
<feature type="domain" description="YvbJ-like NTF2-like" evidence="4">
    <location>
        <begin position="329"/>
        <end position="456"/>
    </location>
</feature>
<sequence>MKCRNCGYKFPSRDIQFCPECGNKVKETHTKKFPKKFMMLLLTIGILFVGGLITFYFIGNAKYDPIHKISSFEEAISNENLEELTKLLTPYEDSFTIDEESTANLVDFFRKNPGSLQTIVNELKNKAAALEGGNTLSSDLYATITIEKSEKKWFLFHDYKLVVIPAFIEVYTTDNSVDLIIDGKTVDTTTEEGVHEKKYGPYMPGTHFLKAMFDNSYTTTENEQEVTLFQMENNISRHELQVNVGTFRIVSTFEEEATLFVNDQETDIIINKGNQVVGPFPLSEDIEIHLEKEMPWETVVSQKETISEDVSEIRMKKVSIISDQEEEKIIDIINDVFTTYTEALNARDASILMDNITDNMVKDLQEQIEYVEENLPDYEGTLRKAQYRLDWYQDPEYDKEVGAYVFDIDVMFTYYEPNGKLGRLFEGENEHEYERGVNVVLLFDEQANEWKVDQYENKHFFVFEDDPVYELD</sequence>
<gene>
    <name evidence="5" type="ORF">ACFSJF_17975</name>
</gene>
<dbReference type="InterPro" id="IPR054529">
    <property type="entry name" value="TcaA_2nd"/>
</dbReference>
<dbReference type="Pfam" id="PF25155">
    <property type="entry name" value="NTF2_YvbJ"/>
    <property type="match status" value="1"/>
</dbReference>
<dbReference type="InterPro" id="IPR054530">
    <property type="entry name" value="TcaA_4th"/>
</dbReference>
<evidence type="ECO:0000259" key="4">
    <source>
        <dbReference type="Pfam" id="PF25155"/>
    </source>
</evidence>
<evidence type="ECO:0000313" key="5">
    <source>
        <dbReference type="EMBL" id="MFD2046166.1"/>
    </source>
</evidence>
<evidence type="ECO:0000256" key="1">
    <source>
        <dbReference type="SAM" id="Phobius"/>
    </source>
</evidence>
<keyword evidence="1" id="KW-0812">Transmembrane</keyword>
<name>A0ABW4W558_9BACI</name>
<organism evidence="5 6">
    <name type="scientific">Ornithinibacillus salinisoli</name>
    <dbReference type="NCBI Taxonomy" id="1848459"/>
    <lineage>
        <taxon>Bacteria</taxon>
        <taxon>Bacillati</taxon>
        <taxon>Bacillota</taxon>
        <taxon>Bacilli</taxon>
        <taxon>Bacillales</taxon>
        <taxon>Bacillaceae</taxon>
        <taxon>Ornithinibacillus</taxon>
    </lineage>
</organism>
<evidence type="ECO:0000259" key="2">
    <source>
        <dbReference type="Pfam" id="PF22813"/>
    </source>
</evidence>
<dbReference type="PANTHER" id="PTHR40038">
    <property type="entry name" value="MEMBRANE-ASSOCIATED PROTEIN TCAA"/>
    <property type="match status" value="1"/>
</dbReference>
<dbReference type="RefSeq" id="WP_377556886.1">
    <property type="nucleotide sequence ID" value="NZ_JBHUHQ010000021.1"/>
</dbReference>